<dbReference type="InterPro" id="IPR052806">
    <property type="entry name" value="Fasciclin-like_AGP"/>
</dbReference>
<organism evidence="3 4">
    <name type="scientific">Hevea brasiliensis</name>
    <name type="common">Para rubber tree</name>
    <name type="synonym">Siphonia brasiliensis</name>
    <dbReference type="NCBI Taxonomy" id="3981"/>
    <lineage>
        <taxon>Eukaryota</taxon>
        <taxon>Viridiplantae</taxon>
        <taxon>Streptophyta</taxon>
        <taxon>Embryophyta</taxon>
        <taxon>Tracheophyta</taxon>
        <taxon>Spermatophyta</taxon>
        <taxon>Magnoliopsida</taxon>
        <taxon>eudicotyledons</taxon>
        <taxon>Gunneridae</taxon>
        <taxon>Pentapetalae</taxon>
        <taxon>rosids</taxon>
        <taxon>fabids</taxon>
        <taxon>Malpighiales</taxon>
        <taxon>Euphorbiaceae</taxon>
        <taxon>Crotonoideae</taxon>
        <taxon>Micrandreae</taxon>
        <taxon>Hevea</taxon>
    </lineage>
</organism>
<proteinExistence type="inferred from homology"/>
<gene>
    <name evidence="3" type="ORF">GH714_018893</name>
</gene>
<feature type="domain" description="FAS1" evidence="2">
    <location>
        <begin position="1"/>
        <end position="118"/>
    </location>
</feature>
<comment type="similarity">
    <text evidence="1">Belongs to the fasciclin-like AGP family.</text>
</comment>
<dbReference type="Proteomes" id="UP000467840">
    <property type="component" value="Chromosome 12"/>
</dbReference>
<reference evidence="3 4" key="1">
    <citation type="journal article" date="2020" name="Mol. Plant">
        <title>The Chromosome-Based Rubber Tree Genome Provides New Insights into Spurge Genome Evolution and Rubber Biosynthesis.</title>
        <authorList>
            <person name="Liu J."/>
            <person name="Shi C."/>
            <person name="Shi C.C."/>
            <person name="Li W."/>
            <person name="Zhang Q.J."/>
            <person name="Zhang Y."/>
            <person name="Li K."/>
            <person name="Lu H.F."/>
            <person name="Shi C."/>
            <person name="Zhu S.T."/>
            <person name="Xiao Z.Y."/>
            <person name="Nan H."/>
            <person name="Yue Y."/>
            <person name="Zhu X.G."/>
            <person name="Wu Y."/>
            <person name="Hong X.N."/>
            <person name="Fan G.Y."/>
            <person name="Tong Y."/>
            <person name="Zhang D."/>
            <person name="Mao C.L."/>
            <person name="Liu Y.L."/>
            <person name="Hao S.J."/>
            <person name="Liu W.Q."/>
            <person name="Lv M.Q."/>
            <person name="Zhang H.B."/>
            <person name="Liu Y."/>
            <person name="Hu-Tang G.R."/>
            <person name="Wang J.P."/>
            <person name="Wang J.H."/>
            <person name="Sun Y.H."/>
            <person name="Ni S.B."/>
            <person name="Chen W.B."/>
            <person name="Zhang X.C."/>
            <person name="Jiao Y.N."/>
            <person name="Eichler E.E."/>
            <person name="Li G.H."/>
            <person name="Liu X."/>
            <person name="Gao L.Z."/>
        </authorList>
    </citation>
    <scope>NUCLEOTIDE SEQUENCE [LARGE SCALE GENOMIC DNA]</scope>
    <source>
        <strain evidence="4">cv. GT1</strain>
        <tissue evidence="3">Leaf</tissue>
    </source>
</reference>
<accession>A0A6A6K7N1</accession>
<evidence type="ECO:0000259" key="2">
    <source>
        <dbReference type="PROSITE" id="PS50213"/>
    </source>
</evidence>
<evidence type="ECO:0000313" key="4">
    <source>
        <dbReference type="Proteomes" id="UP000467840"/>
    </source>
</evidence>
<evidence type="ECO:0000256" key="1">
    <source>
        <dbReference type="ARBA" id="ARBA00007843"/>
    </source>
</evidence>
<evidence type="ECO:0000313" key="3">
    <source>
        <dbReference type="EMBL" id="KAF2284086.1"/>
    </source>
</evidence>
<dbReference type="InterPro" id="IPR036378">
    <property type="entry name" value="FAS1_dom_sf"/>
</dbReference>
<name>A0A6A6K7N1_HEVBR</name>
<dbReference type="AlphaFoldDB" id="A0A6A6K7N1"/>
<dbReference type="EMBL" id="JAAGAX010000018">
    <property type="protein sequence ID" value="KAF2284086.1"/>
    <property type="molecule type" value="Genomic_DNA"/>
</dbReference>
<protein>
    <recommendedName>
        <fullName evidence="2">FAS1 domain-containing protein</fullName>
    </recommendedName>
</protein>
<dbReference type="SUPFAM" id="SSF82153">
    <property type="entry name" value="FAS1 domain"/>
    <property type="match status" value="1"/>
</dbReference>
<keyword evidence="4" id="KW-1185">Reference proteome</keyword>
<sequence>MAAPSLSSDSSTNPWSGPSTIFAPSDSSLHTCLSCSIPNILREHIIPGLYTIDYLRKLAFGTKIETLSPGRCLTVTSTSIENATASATVEKVFIGGVEITHPDLFNNDRSSRQIHNQPLAQPAILRLMLRDAMLRLRNNGFSILSLAMRVKYAELASLNNMTVFALDDASIFSGSHSYISSVSVYLPFPRIHPAAAGFDGILGEDLDGGDHAVVDGACSAVTEEGGSCGGVRMT</sequence>
<dbReference type="PANTHER" id="PTHR33985">
    <property type="entry name" value="OS02G0491300 PROTEIN-RELATED"/>
    <property type="match status" value="1"/>
</dbReference>
<dbReference type="InterPro" id="IPR000782">
    <property type="entry name" value="FAS1_domain"/>
</dbReference>
<dbReference type="PANTHER" id="PTHR33985:SF2">
    <property type="entry name" value="EXPRESSED PROTEIN"/>
    <property type="match status" value="1"/>
</dbReference>
<dbReference type="PROSITE" id="PS50213">
    <property type="entry name" value="FAS1"/>
    <property type="match status" value="1"/>
</dbReference>
<comment type="caution">
    <text evidence="3">The sequence shown here is derived from an EMBL/GenBank/DDBJ whole genome shotgun (WGS) entry which is preliminary data.</text>
</comment>